<accession>A0A8C1V054</accession>
<dbReference type="Proteomes" id="UP000694700">
    <property type="component" value="Unplaced"/>
</dbReference>
<dbReference type="Pfam" id="PF00160">
    <property type="entry name" value="Pro_isomerase"/>
    <property type="match status" value="1"/>
</dbReference>
<dbReference type="GO" id="GO:0005739">
    <property type="term" value="C:mitochondrion"/>
    <property type="evidence" value="ECO:0007669"/>
    <property type="project" value="TreeGrafter"/>
</dbReference>
<keyword evidence="1" id="KW-0697">Rotamase</keyword>
<comment type="catalytic activity">
    <reaction evidence="1">
        <text>[protein]-peptidylproline (omega=180) = [protein]-peptidylproline (omega=0)</text>
        <dbReference type="Rhea" id="RHEA:16237"/>
        <dbReference type="Rhea" id="RHEA-COMP:10747"/>
        <dbReference type="Rhea" id="RHEA-COMP:10748"/>
        <dbReference type="ChEBI" id="CHEBI:83833"/>
        <dbReference type="ChEBI" id="CHEBI:83834"/>
        <dbReference type="EC" id="5.2.1.8"/>
    </reaction>
</comment>
<dbReference type="GO" id="GO:0003755">
    <property type="term" value="F:peptidyl-prolyl cis-trans isomerase activity"/>
    <property type="evidence" value="ECO:0007669"/>
    <property type="project" value="UniProtKB-UniRule"/>
</dbReference>
<dbReference type="GO" id="GO:0006457">
    <property type="term" value="P:protein folding"/>
    <property type="evidence" value="ECO:0007669"/>
    <property type="project" value="TreeGrafter"/>
</dbReference>
<keyword evidence="1" id="KW-0413">Isomerase</keyword>
<dbReference type="Ensembl" id="ENSCCRT00015045436.1">
    <property type="protein sequence ID" value="ENSCCRP00015043947.1"/>
    <property type="gene ID" value="ENSCCRG00015018220.1"/>
</dbReference>
<protein>
    <recommendedName>
        <fullName evidence="1">Peptidyl-prolyl cis-trans isomerase</fullName>
        <shortName evidence="1">PPIase</shortName>
        <ecNumber evidence="1">5.2.1.8</ecNumber>
    </recommendedName>
</protein>
<dbReference type="PANTHER" id="PTHR11071:SF561">
    <property type="entry name" value="PEPTIDYL-PROLYL CIS-TRANS ISOMERASE D-RELATED"/>
    <property type="match status" value="1"/>
</dbReference>
<evidence type="ECO:0000313" key="4">
    <source>
        <dbReference type="Proteomes" id="UP000694700"/>
    </source>
</evidence>
<dbReference type="PROSITE" id="PS50072">
    <property type="entry name" value="CSA_PPIASE_2"/>
    <property type="match status" value="1"/>
</dbReference>
<dbReference type="SUPFAM" id="SSF54928">
    <property type="entry name" value="RNA-binding domain, RBD"/>
    <property type="match status" value="1"/>
</dbReference>
<dbReference type="Gene3D" id="2.40.100.10">
    <property type="entry name" value="Cyclophilin-like"/>
    <property type="match status" value="1"/>
</dbReference>
<sequence length="212" mass="23288">IAANKRVLYVVLIPFGDITDIQIPLNYETAAAIDITNEPELFGRTIRVNTAKPMRIKEGSSRPGEGFLFSGKTAEESEEAESAKTISCRNCRCLCTHENGFGFKGSSFHRTVPQFMCHGGGFTNHSGTGGNPYMDASLKMRTFLQFDRSLLWMANSGPNTNGSQFFITVDETDRLDGKHVVFGELIEGMEAQGSKDGKTKQKVIISNCGEFV</sequence>
<dbReference type="GO" id="GO:0016018">
    <property type="term" value="F:cyclosporin A binding"/>
    <property type="evidence" value="ECO:0007669"/>
    <property type="project" value="TreeGrafter"/>
</dbReference>
<dbReference type="EC" id="5.2.1.8" evidence="1"/>
<dbReference type="InterPro" id="IPR035979">
    <property type="entry name" value="RBD_domain_sf"/>
</dbReference>
<dbReference type="InterPro" id="IPR029000">
    <property type="entry name" value="Cyclophilin-like_dom_sf"/>
</dbReference>
<dbReference type="PRINTS" id="PR00153">
    <property type="entry name" value="CSAPPISMRASE"/>
</dbReference>
<dbReference type="InterPro" id="IPR002130">
    <property type="entry name" value="Cyclophilin-type_PPIase_dom"/>
</dbReference>
<proteinExistence type="inferred from homology"/>
<feature type="domain" description="PPIase cyclophilin-type" evidence="2">
    <location>
        <begin position="87"/>
        <end position="190"/>
    </location>
</feature>
<dbReference type="PANTHER" id="PTHR11071">
    <property type="entry name" value="PEPTIDYL-PROLYL CIS-TRANS ISOMERASE"/>
    <property type="match status" value="1"/>
</dbReference>
<dbReference type="AlphaFoldDB" id="A0A8C1V054"/>
<evidence type="ECO:0000256" key="1">
    <source>
        <dbReference type="RuleBase" id="RU363019"/>
    </source>
</evidence>
<dbReference type="GO" id="GO:0003676">
    <property type="term" value="F:nucleic acid binding"/>
    <property type="evidence" value="ECO:0007669"/>
    <property type="project" value="InterPro"/>
</dbReference>
<evidence type="ECO:0000259" key="2">
    <source>
        <dbReference type="PROSITE" id="PS50072"/>
    </source>
</evidence>
<comment type="similarity">
    <text evidence="1">Belongs to the cyclophilin-type PPIase family.</text>
</comment>
<name>A0A8C1V054_CYPCA</name>
<reference evidence="3" key="1">
    <citation type="submission" date="2025-08" db="UniProtKB">
        <authorList>
            <consortium name="Ensembl"/>
        </authorList>
    </citation>
    <scope>IDENTIFICATION</scope>
</reference>
<dbReference type="SUPFAM" id="SSF50891">
    <property type="entry name" value="Cyclophilin-like"/>
    <property type="match status" value="1"/>
</dbReference>
<evidence type="ECO:0000313" key="3">
    <source>
        <dbReference type="Ensembl" id="ENSCCRP00015043947.1"/>
    </source>
</evidence>
<organism evidence="3 4">
    <name type="scientific">Cyprinus carpio</name>
    <name type="common">Common carp</name>
    <dbReference type="NCBI Taxonomy" id="7962"/>
    <lineage>
        <taxon>Eukaryota</taxon>
        <taxon>Metazoa</taxon>
        <taxon>Chordata</taxon>
        <taxon>Craniata</taxon>
        <taxon>Vertebrata</taxon>
        <taxon>Euteleostomi</taxon>
        <taxon>Actinopterygii</taxon>
        <taxon>Neopterygii</taxon>
        <taxon>Teleostei</taxon>
        <taxon>Ostariophysi</taxon>
        <taxon>Cypriniformes</taxon>
        <taxon>Cyprinidae</taxon>
        <taxon>Cyprininae</taxon>
        <taxon>Cyprinus</taxon>
    </lineage>
</organism>
<comment type="function">
    <text evidence="1">PPIases accelerate the folding of proteins. It catalyzes the cis-trans isomerization of proline imidic peptide bonds in oligopeptides.</text>
</comment>